<gene>
    <name evidence="1" type="ORF">KTH90_18795</name>
</gene>
<dbReference type="EMBL" id="JAHQCX010000016">
    <property type="protein sequence ID" value="MBU9728062.1"/>
    <property type="molecule type" value="Genomic_DNA"/>
</dbReference>
<reference evidence="1 2" key="1">
    <citation type="submission" date="2021-06" db="EMBL/GenBank/DDBJ databases">
        <title>Description of novel taxa of the family Lachnospiraceae.</title>
        <authorList>
            <person name="Chaplin A.V."/>
            <person name="Sokolova S.R."/>
            <person name="Pikina A.P."/>
            <person name="Korzhanova M."/>
            <person name="Belova V."/>
            <person name="Korostin D."/>
            <person name="Efimov B.A."/>
        </authorList>
    </citation>
    <scope>NUCLEOTIDE SEQUENCE [LARGE SCALE GENOMIC DNA]</scope>
    <source>
        <strain evidence="1 2">ASD4241</strain>
    </source>
</reference>
<protein>
    <recommendedName>
        <fullName evidence="3">Phage protein</fullName>
    </recommendedName>
</protein>
<evidence type="ECO:0000313" key="2">
    <source>
        <dbReference type="Proteomes" id="UP001314681"/>
    </source>
</evidence>
<accession>A0ABS6KC17</accession>
<evidence type="ECO:0008006" key="3">
    <source>
        <dbReference type="Google" id="ProtNLM"/>
    </source>
</evidence>
<dbReference type="RefSeq" id="WP_158353161.1">
    <property type="nucleotide sequence ID" value="NZ_JAHQCX010000016.1"/>
</dbReference>
<sequence>MKDELLRIAQEVLSEDEVDEIIKDKFKKAISDACESAFRWGDAKNAIEKKIKEVMVPYIESRDFSEFLPKMDTVLTEIVNSDNCMADKKILENFKALMIEPEQKEIKVTNLFEQWIKWCENDIETSDLEINYDDGVSYQSVSCEMRVEEQDKPSWSDFQRAVIVFENEHDEELNVEIPISKWLNSTINDGEYKLDFTKDIVISSLRRLNDFQVLLLRLERAGTKIIIDKEYDDSYIQPEAEPEASFS</sequence>
<proteinExistence type="predicted"/>
<keyword evidence="2" id="KW-1185">Reference proteome</keyword>
<evidence type="ECO:0000313" key="1">
    <source>
        <dbReference type="EMBL" id="MBU9728062.1"/>
    </source>
</evidence>
<dbReference type="Proteomes" id="UP001314681">
    <property type="component" value="Unassembled WGS sequence"/>
</dbReference>
<organism evidence="1 2">
    <name type="scientific">Diplocloster modestus</name>
    <dbReference type="NCBI Taxonomy" id="2850322"/>
    <lineage>
        <taxon>Bacteria</taxon>
        <taxon>Bacillati</taxon>
        <taxon>Bacillota</taxon>
        <taxon>Clostridia</taxon>
        <taxon>Lachnospirales</taxon>
        <taxon>Lachnospiraceae</taxon>
        <taxon>Diplocloster</taxon>
    </lineage>
</organism>
<comment type="caution">
    <text evidence="1">The sequence shown here is derived from an EMBL/GenBank/DDBJ whole genome shotgun (WGS) entry which is preliminary data.</text>
</comment>
<name>A0ABS6KC17_9FIRM</name>